<dbReference type="AlphaFoldDB" id="A0AA38PFP2"/>
<dbReference type="GO" id="GO:0016279">
    <property type="term" value="F:protein-lysine N-methyltransferase activity"/>
    <property type="evidence" value="ECO:0007669"/>
    <property type="project" value="TreeGrafter"/>
</dbReference>
<dbReference type="PANTHER" id="PTHR13271:SF34">
    <property type="entry name" value="N-LYSINE METHYLTRANSFERASE SETD6"/>
    <property type="match status" value="1"/>
</dbReference>
<proteinExistence type="predicted"/>
<dbReference type="EMBL" id="MU806030">
    <property type="protein sequence ID" value="KAJ3841716.1"/>
    <property type="molecule type" value="Genomic_DNA"/>
</dbReference>
<sequence>MEHKIAALLSWCTSKGIEIDPRIHIAPDATGLAVYSGAALIEPSQTSEDIIISIHDPQLISPLTHALVVRIPPKAVLSVKSCSASRIIESRPYGLDAQLALSLALLIEIQRGTSSPWYGYLQSFPDSIVDLPIFWDLEIEGRSLQDGLEALGWLKGTEVQKLLSGTDGTPLIESIRNYFDEIVIPTTARCSIAKPTFHQFAWAYSLVSSRAFLVDAYHGLSMVPIADAFNHTYDHHTEYEVCPECGSLQQCPHDRDAELPLISKASNDAPVEVDHTYDMVSNTAIPAYSEIFNTYGETLSNAQLLTQYGFTLDVNENDRIMWGFDELVHLLEAEVSSASRPRKSVGFTWDELEAAFDKSILSESELIFEPFDTAFCINCEGRVSWQLWLVVTSHVCAQVVGSADEIFDLSHKLAQYQIQQENEEEEVNSRSSDSGSLARDIATTIVNLCQQRKDRLGVGTDEEHPGNLIDVRSLSWSSHVAPKIFHLQELESSQPRTKSALLQVITELSILNSCASAWQEGE</sequence>
<keyword evidence="2" id="KW-1185">Reference proteome</keyword>
<protein>
    <recommendedName>
        <fullName evidence="3">SET domain-containing protein</fullName>
    </recommendedName>
</protein>
<dbReference type="InterPro" id="IPR050600">
    <property type="entry name" value="SETD3_SETD6_MTase"/>
</dbReference>
<dbReference type="SUPFAM" id="SSF82199">
    <property type="entry name" value="SET domain"/>
    <property type="match status" value="1"/>
</dbReference>
<accession>A0AA38PFP2</accession>
<evidence type="ECO:0008006" key="3">
    <source>
        <dbReference type="Google" id="ProtNLM"/>
    </source>
</evidence>
<dbReference type="CDD" id="cd10527">
    <property type="entry name" value="SET_LSMT"/>
    <property type="match status" value="1"/>
</dbReference>
<evidence type="ECO:0000313" key="2">
    <source>
        <dbReference type="Proteomes" id="UP001163846"/>
    </source>
</evidence>
<dbReference type="InterPro" id="IPR046341">
    <property type="entry name" value="SET_dom_sf"/>
</dbReference>
<evidence type="ECO:0000313" key="1">
    <source>
        <dbReference type="EMBL" id="KAJ3841716.1"/>
    </source>
</evidence>
<comment type="caution">
    <text evidence="1">The sequence shown here is derived from an EMBL/GenBank/DDBJ whole genome shotgun (WGS) entry which is preliminary data.</text>
</comment>
<gene>
    <name evidence="1" type="ORF">F5878DRAFT_658263</name>
</gene>
<dbReference type="PANTHER" id="PTHR13271">
    <property type="entry name" value="UNCHARACTERIZED PUTATIVE METHYLTRANSFERASE"/>
    <property type="match status" value="1"/>
</dbReference>
<reference evidence="1" key="1">
    <citation type="submission" date="2022-08" db="EMBL/GenBank/DDBJ databases">
        <authorList>
            <consortium name="DOE Joint Genome Institute"/>
            <person name="Min B."/>
            <person name="Riley R."/>
            <person name="Sierra-Patev S."/>
            <person name="Naranjo-Ortiz M."/>
            <person name="Looney B."/>
            <person name="Konkel Z."/>
            <person name="Slot J.C."/>
            <person name="Sakamoto Y."/>
            <person name="Steenwyk J.L."/>
            <person name="Rokas A."/>
            <person name="Carro J."/>
            <person name="Camarero S."/>
            <person name="Ferreira P."/>
            <person name="Molpeceres G."/>
            <person name="Ruiz-Duenas F.J."/>
            <person name="Serrano A."/>
            <person name="Henrissat B."/>
            <person name="Drula E."/>
            <person name="Hughes K.W."/>
            <person name="Mata J.L."/>
            <person name="Ishikawa N.K."/>
            <person name="Vargas-Isla R."/>
            <person name="Ushijima S."/>
            <person name="Smith C.A."/>
            <person name="Ahrendt S."/>
            <person name="Andreopoulos W."/>
            <person name="He G."/>
            <person name="Labutti K."/>
            <person name="Lipzen A."/>
            <person name="Ng V."/>
            <person name="Sandor L."/>
            <person name="Barry K."/>
            <person name="Martinez A.T."/>
            <person name="Xiao Y."/>
            <person name="Gibbons J.G."/>
            <person name="Terashima K."/>
            <person name="Hibbett D.S."/>
            <person name="Grigoriev I.V."/>
        </authorList>
    </citation>
    <scope>NUCLEOTIDE SEQUENCE</scope>
    <source>
        <strain evidence="1">TFB9207</strain>
    </source>
</reference>
<dbReference type="Proteomes" id="UP001163846">
    <property type="component" value="Unassembled WGS sequence"/>
</dbReference>
<dbReference type="GO" id="GO:0005634">
    <property type="term" value="C:nucleus"/>
    <property type="evidence" value="ECO:0007669"/>
    <property type="project" value="TreeGrafter"/>
</dbReference>
<dbReference type="Gene3D" id="3.90.1410.10">
    <property type="entry name" value="set domain protein methyltransferase, domain 1"/>
    <property type="match status" value="1"/>
</dbReference>
<organism evidence="1 2">
    <name type="scientific">Lentinula raphanica</name>
    <dbReference type="NCBI Taxonomy" id="153919"/>
    <lineage>
        <taxon>Eukaryota</taxon>
        <taxon>Fungi</taxon>
        <taxon>Dikarya</taxon>
        <taxon>Basidiomycota</taxon>
        <taxon>Agaricomycotina</taxon>
        <taxon>Agaricomycetes</taxon>
        <taxon>Agaricomycetidae</taxon>
        <taxon>Agaricales</taxon>
        <taxon>Marasmiineae</taxon>
        <taxon>Omphalotaceae</taxon>
        <taxon>Lentinula</taxon>
    </lineage>
</organism>
<name>A0AA38PFP2_9AGAR</name>